<organism evidence="2 3">
    <name type="scientific">Nocardiopsis aegyptia</name>
    <dbReference type="NCBI Taxonomy" id="220378"/>
    <lineage>
        <taxon>Bacteria</taxon>
        <taxon>Bacillati</taxon>
        <taxon>Actinomycetota</taxon>
        <taxon>Actinomycetes</taxon>
        <taxon>Streptosporangiales</taxon>
        <taxon>Nocardiopsidaceae</taxon>
        <taxon>Nocardiopsis</taxon>
    </lineage>
</organism>
<dbReference type="SUPFAM" id="SSF51735">
    <property type="entry name" value="NAD(P)-binding Rossmann-fold domains"/>
    <property type="match status" value="1"/>
</dbReference>
<dbReference type="EMBL" id="JACCFS010000001">
    <property type="protein sequence ID" value="NYJ34785.1"/>
    <property type="molecule type" value="Genomic_DNA"/>
</dbReference>
<comment type="caution">
    <text evidence="2">The sequence shown here is derived from an EMBL/GenBank/DDBJ whole genome shotgun (WGS) entry which is preliminary data.</text>
</comment>
<protein>
    <submittedName>
        <fullName evidence="2">Uncharacterized protein YbjT (DUF2867 family)</fullName>
    </submittedName>
</protein>
<proteinExistence type="predicted"/>
<dbReference type="RefSeq" id="WP_179823587.1">
    <property type="nucleotide sequence ID" value="NZ_JACCFS010000001.1"/>
</dbReference>
<dbReference type="InterPro" id="IPR051604">
    <property type="entry name" value="Ergot_Alk_Oxidoreductase"/>
</dbReference>
<dbReference type="Pfam" id="PF13460">
    <property type="entry name" value="NAD_binding_10"/>
    <property type="match status" value="1"/>
</dbReference>
<sequence>MDNAPVLVIGATGKTGRRVTARLREQGVEVRAASRSGEVRFDWSDPDTWKPALEGVSAAYVVPLDAPPSRTPALVEAAVAAGVRRLVLLSARGVDVPGYFGTDTTASELHLAGERAVRASGVDWTILRPSWFAQNFSEGDFRDAIVAGELALPAGDGRAAFVDTEDIAAVAVAALTEDGHAGRTYELTGPRAVGLADLVGEIGRVAGIETGYVPVGETDFQDALVADGVSPAEAKLWSDALYAIRTSGDAVVADGVRRALGRDPRDIADVVRDEHARGAWKQ</sequence>
<dbReference type="Proteomes" id="UP000572051">
    <property type="component" value="Unassembled WGS sequence"/>
</dbReference>
<keyword evidence="3" id="KW-1185">Reference proteome</keyword>
<dbReference type="InterPro" id="IPR036291">
    <property type="entry name" value="NAD(P)-bd_dom_sf"/>
</dbReference>
<dbReference type="Gene3D" id="3.90.25.10">
    <property type="entry name" value="UDP-galactose 4-epimerase, domain 1"/>
    <property type="match status" value="1"/>
</dbReference>
<dbReference type="AlphaFoldDB" id="A0A7Z0JAU7"/>
<accession>A0A7Z0JAU7</accession>
<feature type="domain" description="NAD(P)-binding" evidence="1">
    <location>
        <begin position="10"/>
        <end position="177"/>
    </location>
</feature>
<evidence type="ECO:0000313" key="2">
    <source>
        <dbReference type="EMBL" id="NYJ34785.1"/>
    </source>
</evidence>
<evidence type="ECO:0000259" key="1">
    <source>
        <dbReference type="Pfam" id="PF13460"/>
    </source>
</evidence>
<dbReference type="Gene3D" id="3.40.50.720">
    <property type="entry name" value="NAD(P)-binding Rossmann-like Domain"/>
    <property type="match status" value="1"/>
</dbReference>
<reference evidence="2 3" key="1">
    <citation type="submission" date="2020-07" db="EMBL/GenBank/DDBJ databases">
        <title>Sequencing the genomes of 1000 actinobacteria strains.</title>
        <authorList>
            <person name="Klenk H.-P."/>
        </authorList>
    </citation>
    <scope>NUCLEOTIDE SEQUENCE [LARGE SCALE GENOMIC DNA]</scope>
    <source>
        <strain evidence="2 3">DSM 44442</strain>
    </source>
</reference>
<name>A0A7Z0JAU7_9ACTN</name>
<dbReference type="PANTHER" id="PTHR43162:SF1">
    <property type="entry name" value="PRESTALK A DIFFERENTIATION PROTEIN A"/>
    <property type="match status" value="1"/>
</dbReference>
<dbReference type="PANTHER" id="PTHR43162">
    <property type="match status" value="1"/>
</dbReference>
<dbReference type="InterPro" id="IPR016040">
    <property type="entry name" value="NAD(P)-bd_dom"/>
</dbReference>
<evidence type="ECO:0000313" key="3">
    <source>
        <dbReference type="Proteomes" id="UP000572051"/>
    </source>
</evidence>
<gene>
    <name evidence="2" type="ORF">HNR10_002666</name>
</gene>